<dbReference type="Gene3D" id="1.25.40.10">
    <property type="entry name" value="Tetratricopeptide repeat domain"/>
    <property type="match status" value="1"/>
</dbReference>
<keyword evidence="2" id="KW-1185">Reference proteome</keyword>
<dbReference type="Gene3D" id="3.30.70.1230">
    <property type="entry name" value="Nucleotide cyclase"/>
    <property type="match status" value="1"/>
</dbReference>
<dbReference type="CDD" id="cd07302">
    <property type="entry name" value="CHD"/>
    <property type="match status" value="1"/>
</dbReference>
<gene>
    <name evidence="1" type="ORF">KAK11_03845</name>
</gene>
<organism evidence="1 2">
    <name type="scientific">Ideonella paludis</name>
    <dbReference type="NCBI Taxonomy" id="1233411"/>
    <lineage>
        <taxon>Bacteria</taxon>
        <taxon>Pseudomonadati</taxon>
        <taxon>Pseudomonadota</taxon>
        <taxon>Betaproteobacteria</taxon>
        <taxon>Burkholderiales</taxon>
        <taxon>Sphaerotilaceae</taxon>
        <taxon>Ideonella</taxon>
    </lineage>
</organism>
<comment type="caution">
    <text evidence="1">The sequence shown here is derived from an EMBL/GenBank/DDBJ whole genome shotgun (WGS) entry which is preliminary data.</text>
</comment>
<dbReference type="SUPFAM" id="SSF55073">
    <property type="entry name" value="Nucleotide cyclase"/>
    <property type="match status" value="1"/>
</dbReference>
<sequence length="547" mass="59818">MVQDVLPAHQGTLVQRRGDGLMLEFESVTGAAAAAFECHRRADAANQGRPGDQHIVLRMGLHHAEVLADGIDLYGAGVQLTHRLAALAQPGETLCTAEVRDELTDGLHASVCDKGERLLPGQDDPVRVYQLQPVGDAPRNLLRWAPESLLPRVAFVAAQNYANPDWNTVCQLVVTELTAAASRVTSWRVISALSTRRLTAQGLQQLDAQGEQRLADYVVQVAWGHSDSTPVISLRCTDVRRQQAIWQQDMAAPPQAWVASQEGLAADMARDLATTLLAREVRIAHDSALHSLPGYALLLAAVGLIHQTTKSASEKASQILEHLAQRHPRCAEVLFSLGNLFFLSGIHGFLPLDRVPTTSLNYLSSAIDVDNEHAGSLGLKRHITELFRIPTDSDPFTASQLTQIFPNDGDVWYYASCSEVDPSSAQPTFSINCAHIAIEVSPLDPQLPLRQTSLAFAHFRANQIEDALHQAKEAVRLNGSHLPAMALLIACHWESGDLDSAKYFANKYMTLRPSACVQAFVKHRTSEQNTLTQRIATALYKSGMPFD</sequence>
<evidence type="ECO:0000313" key="1">
    <source>
        <dbReference type="EMBL" id="MBQ0934451.1"/>
    </source>
</evidence>
<dbReference type="EMBL" id="JAGQDG010000001">
    <property type="protein sequence ID" value="MBQ0934451.1"/>
    <property type="molecule type" value="Genomic_DNA"/>
</dbReference>
<dbReference type="InterPro" id="IPR001054">
    <property type="entry name" value="A/G_cyclase"/>
</dbReference>
<name>A0ABS5DTI8_9BURK</name>
<dbReference type="SUPFAM" id="SSF48452">
    <property type="entry name" value="TPR-like"/>
    <property type="match status" value="1"/>
</dbReference>
<proteinExistence type="predicted"/>
<protein>
    <submittedName>
        <fullName evidence="1">Adenylate/guanylate cyclase domain-containing protein</fullName>
    </submittedName>
</protein>
<reference evidence="1 2" key="1">
    <citation type="submission" date="2021-04" db="EMBL/GenBank/DDBJ databases">
        <title>The genome sequence of type strain Ideonella paludis KCTC 32238.</title>
        <authorList>
            <person name="Liu Y."/>
        </authorList>
    </citation>
    <scope>NUCLEOTIDE SEQUENCE [LARGE SCALE GENOMIC DNA]</scope>
    <source>
        <strain evidence="1 2">KCTC 32238</strain>
    </source>
</reference>
<dbReference type="Proteomes" id="UP000672097">
    <property type="component" value="Unassembled WGS sequence"/>
</dbReference>
<evidence type="ECO:0000313" key="2">
    <source>
        <dbReference type="Proteomes" id="UP000672097"/>
    </source>
</evidence>
<dbReference type="InterPro" id="IPR011990">
    <property type="entry name" value="TPR-like_helical_dom_sf"/>
</dbReference>
<accession>A0ABS5DTI8</accession>
<dbReference type="InterPro" id="IPR029787">
    <property type="entry name" value="Nucleotide_cyclase"/>
</dbReference>